<dbReference type="EMBL" id="JAUHHV010000004">
    <property type="protein sequence ID" value="KAK1426584.1"/>
    <property type="molecule type" value="Genomic_DNA"/>
</dbReference>
<feature type="region of interest" description="Disordered" evidence="1">
    <location>
        <begin position="1"/>
        <end position="23"/>
    </location>
</feature>
<feature type="region of interest" description="Disordered" evidence="1">
    <location>
        <begin position="83"/>
        <end position="126"/>
    </location>
</feature>
<accession>A0AAD8KNY5</accession>
<name>A0AAD8KNY5_TARER</name>
<comment type="caution">
    <text evidence="2">The sequence shown here is derived from an EMBL/GenBank/DDBJ whole genome shotgun (WGS) entry which is preliminary data.</text>
</comment>
<reference evidence="2" key="1">
    <citation type="journal article" date="2023" name="bioRxiv">
        <title>Improved chromosome-level genome assembly for marigold (Tagetes erecta).</title>
        <authorList>
            <person name="Jiang F."/>
            <person name="Yuan L."/>
            <person name="Wang S."/>
            <person name="Wang H."/>
            <person name="Xu D."/>
            <person name="Wang A."/>
            <person name="Fan W."/>
        </authorList>
    </citation>
    <scope>NUCLEOTIDE SEQUENCE</scope>
    <source>
        <strain evidence="2">WSJ</strain>
        <tissue evidence="2">Leaf</tissue>
    </source>
</reference>
<protein>
    <submittedName>
        <fullName evidence="2">Uncharacterized protein</fullName>
    </submittedName>
</protein>
<feature type="compositionally biased region" description="Basic residues" evidence="1">
    <location>
        <begin position="11"/>
        <end position="23"/>
    </location>
</feature>
<dbReference type="AlphaFoldDB" id="A0AAD8KNY5"/>
<keyword evidence="3" id="KW-1185">Reference proteome</keyword>
<evidence type="ECO:0000256" key="1">
    <source>
        <dbReference type="SAM" id="MobiDB-lite"/>
    </source>
</evidence>
<dbReference type="Proteomes" id="UP001229421">
    <property type="component" value="Unassembled WGS sequence"/>
</dbReference>
<sequence length="126" mass="14420">MLIKLVNSQHRSSHHAHNRKPKTTKKHLYITIQTFLLTYLHISFPSPPLRPPSTTTKTCQAPPHAYKLNQSFQLNMEPFSHLTNKDATRFSLPRSSSRKGEEKKMSNIPSVDNERDANFSPKGVDL</sequence>
<evidence type="ECO:0000313" key="3">
    <source>
        <dbReference type="Proteomes" id="UP001229421"/>
    </source>
</evidence>
<feature type="compositionally biased region" description="Polar residues" evidence="1">
    <location>
        <begin position="1"/>
        <end position="10"/>
    </location>
</feature>
<organism evidence="2 3">
    <name type="scientific">Tagetes erecta</name>
    <name type="common">African marigold</name>
    <dbReference type="NCBI Taxonomy" id="13708"/>
    <lineage>
        <taxon>Eukaryota</taxon>
        <taxon>Viridiplantae</taxon>
        <taxon>Streptophyta</taxon>
        <taxon>Embryophyta</taxon>
        <taxon>Tracheophyta</taxon>
        <taxon>Spermatophyta</taxon>
        <taxon>Magnoliopsida</taxon>
        <taxon>eudicotyledons</taxon>
        <taxon>Gunneridae</taxon>
        <taxon>Pentapetalae</taxon>
        <taxon>asterids</taxon>
        <taxon>campanulids</taxon>
        <taxon>Asterales</taxon>
        <taxon>Asteraceae</taxon>
        <taxon>Asteroideae</taxon>
        <taxon>Heliantheae alliance</taxon>
        <taxon>Tageteae</taxon>
        <taxon>Tagetes</taxon>
    </lineage>
</organism>
<proteinExistence type="predicted"/>
<gene>
    <name evidence="2" type="ORF">QVD17_15260</name>
</gene>
<evidence type="ECO:0000313" key="2">
    <source>
        <dbReference type="EMBL" id="KAK1426584.1"/>
    </source>
</evidence>